<proteinExistence type="predicted"/>
<reference evidence="2 3" key="1">
    <citation type="submission" date="2018-02" db="EMBL/GenBank/DDBJ databases">
        <title>Metagenomics reveals mixed infection of spiroplasma and phytoplasma in chicory.</title>
        <authorList>
            <person name="Polano C."/>
            <person name="Moruzzi S."/>
            <person name="Ermacora P."/>
            <person name="Ferrini F."/>
            <person name="Martini M."/>
            <person name="Firrao G."/>
        </authorList>
    </citation>
    <scope>NUCLEOTIDE SEQUENCE [LARGE SCALE GENOMIC DNA]</scope>
    <source>
        <strain evidence="2 3">ChiP</strain>
    </source>
</reference>
<protein>
    <submittedName>
        <fullName evidence="2">Uncharacterized protein</fullName>
    </submittedName>
</protein>
<keyword evidence="3" id="KW-1185">Reference proteome</keyword>
<feature type="transmembrane region" description="Helical" evidence="1">
    <location>
        <begin position="118"/>
        <end position="142"/>
    </location>
</feature>
<dbReference type="Gene3D" id="1.10.1760.20">
    <property type="match status" value="1"/>
</dbReference>
<gene>
    <name evidence="2" type="ORF">C6B37_01360</name>
</gene>
<comment type="caution">
    <text evidence="2">The sequence shown here is derived from an EMBL/GenBank/DDBJ whole genome shotgun (WGS) entry which is preliminary data.</text>
</comment>
<organism evidence="2 3">
    <name type="scientific">Candidatus Phytoplasma phoenicium</name>
    <dbReference type="NCBI Taxonomy" id="198422"/>
    <lineage>
        <taxon>Bacteria</taxon>
        <taxon>Bacillati</taxon>
        <taxon>Mycoplasmatota</taxon>
        <taxon>Mollicutes</taxon>
        <taxon>Acholeplasmatales</taxon>
        <taxon>Acholeplasmataceae</taxon>
        <taxon>Candidatus Phytoplasma</taxon>
        <taxon>16SrIX (Pigeon pea witches'-broom group)</taxon>
    </lineage>
</organism>
<evidence type="ECO:0000313" key="2">
    <source>
        <dbReference type="EMBL" id="PQP79738.1"/>
    </source>
</evidence>
<evidence type="ECO:0000313" key="3">
    <source>
        <dbReference type="Proteomes" id="UP000238672"/>
    </source>
</evidence>
<feature type="non-terminal residue" evidence="2">
    <location>
        <position position="1"/>
    </location>
</feature>
<name>A0A2S8NUW1_9MOLU</name>
<dbReference type="EMBL" id="PUUG01000034">
    <property type="protein sequence ID" value="PQP79738.1"/>
    <property type="molecule type" value="Genomic_DNA"/>
</dbReference>
<sequence length="225" mass="26408">SFFLTISFIIEIVINKTIFHSHCNETLLKLELLPIILIGFLFGFKFSFFSNLLYILFHTTLEFAIKEHQHEILGTNIFNDNVLKAGLLFFVFIFPYLAYSVSGFFYHDSKKHLVKYQTIIKSLIFISLIQIISYFLFTIMIYRSQNIAITSPDSLSSNFLAKFLLQKLEFKVIVFIFIYYLASMFVTNITLGIVLYFLNPVLKENIKFFDTTVNREFTNKKANLR</sequence>
<evidence type="ECO:0000256" key="1">
    <source>
        <dbReference type="SAM" id="Phobius"/>
    </source>
</evidence>
<dbReference type="AlphaFoldDB" id="A0A2S8NUW1"/>
<dbReference type="Proteomes" id="UP000238672">
    <property type="component" value="Unassembled WGS sequence"/>
</dbReference>
<keyword evidence="1" id="KW-0472">Membrane</keyword>
<accession>A0A2S8NUW1</accession>
<feature type="transmembrane region" description="Helical" evidence="1">
    <location>
        <begin position="32"/>
        <end position="57"/>
    </location>
</feature>
<feature type="transmembrane region" description="Helical" evidence="1">
    <location>
        <begin position="172"/>
        <end position="198"/>
    </location>
</feature>
<feature type="transmembrane region" description="Helical" evidence="1">
    <location>
        <begin position="85"/>
        <end position="106"/>
    </location>
</feature>
<keyword evidence="1" id="KW-0812">Transmembrane</keyword>
<keyword evidence="1" id="KW-1133">Transmembrane helix</keyword>